<dbReference type="GO" id="GO:0003677">
    <property type="term" value="F:DNA binding"/>
    <property type="evidence" value="ECO:0007669"/>
    <property type="project" value="UniProtKB-KW"/>
</dbReference>
<dbReference type="OrthoDB" id="2878275at2"/>
<organism evidence="6 7">
    <name type="scientific">Slackia piriformis YIT 12062</name>
    <dbReference type="NCBI Taxonomy" id="742818"/>
    <lineage>
        <taxon>Bacteria</taxon>
        <taxon>Bacillati</taxon>
        <taxon>Actinomycetota</taxon>
        <taxon>Coriobacteriia</taxon>
        <taxon>Eggerthellales</taxon>
        <taxon>Eggerthellaceae</taxon>
        <taxon>Slackia</taxon>
    </lineage>
</organism>
<dbReference type="SUPFAM" id="SSF46894">
    <property type="entry name" value="C-terminal effector domain of the bipartite response regulators"/>
    <property type="match status" value="1"/>
</dbReference>
<feature type="transmembrane region" description="Helical" evidence="4">
    <location>
        <begin position="371"/>
        <end position="389"/>
    </location>
</feature>
<evidence type="ECO:0000256" key="4">
    <source>
        <dbReference type="SAM" id="Phobius"/>
    </source>
</evidence>
<feature type="transmembrane region" description="Helical" evidence="4">
    <location>
        <begin position="336"/>
        <end position="365"/>
    </location>
</feature>
<keyword evidence="4" id="KW-0472">Membrane</keyword>
<dbReference type="InParanoid" id="K0YMB0"/>
<feature type="transmembrane region" description="Helical" evidence="4">
    <location>
        <begin position="144"/>
        <end position="164"/>
    </location>
</feature>
<dbReference type="Gene3D" id="1.10.10.10">
    <property type="entry name" value="Winged helix-like DNA-binding domain superfamily/Winged helix DNA-binding domain"/>
    <property type="match status" value="1"/>
</dbReference>
<feature type="transmembrane region" description="Helical" evidence="4">
    <location>
        <begin position="280"/>
        <end position="299"/>
    </location>
</feature>
<dbReference type="HOGENOM" id="CLU_027066_3_0_11"/>
<feature type="transmembrane region" description="Helical" evidence="4">
    <location>
        <begin position="83"/>
        <end position="106"/>
    </location>
</feature>
<dbReference type="InterPro" id="IPR036388">
    <property type="entry name" value="WH-like_DNA-bd_sf"/>
</dbReference>
<evidence type="ECO:0000256" key="3">
    <source>
        <dbReference type="ARBA" id="ARBA00023163"/>
    </source>
</evidence>
<feature type="transmembrane region" description="Helical" evidence="4">
    <location>
        <begin position="252"/>
        <end position="271"/>
    </location>
</feature>
<dbReference type="eggNOG" id="COG2197">
    <property type="taxonomic scope" value="Bacteria"/>
</dbReference>
<reference evidence="6 7" key="1">
    <citation type="submission" date="2012-08" db="EMBL/GenBank/DDBJ databases">
        <title>The Genome Sequence of Slackia piriformis YIT 12062.</title>
        <authorList>
            <consortium name="The Broad Institute Genome Sequencing Platform"/>
            <person name="Earl A."/>
            <person name="Ward D."/>
            <person name="Feldgarden M."/>
            <person name="Gevers D."/>
            <person name="Morotomi M."/>
            <person name="Walker B."/>
            <person name="Young S.K."/>
            <person name="Zeng Q."/>
            <person name="Gargeya S."/>
            <person name="Fitzgerald M."/>
            <person name="Haas B."/>
            <person name="Abouelleil A."/>
            <person name="Alvarado L."/>
            <person name="Arachchi H.M."/>
            <person name="Berlin A.M."/>
            <person name="Chapman S.B."/>
            <person name="Goldberg J."/>
            <person name="Griggs A."/>
            <person name="Gujja S."/>
            <person name="Hansen M."/>
            <person name="Howarth C."/>
            <person name="Imamovic A."/>
            <person name="Larimer J."/>
            <person name="McCowen C."/>
            <person name="Montmayeur A."/>
            <person name="Murphy C."/>
            <person name="Neiman D."/>
            <person name="Pearson M."/>
            <person name="Priest M."/>
            <person name="Roberts A."/>
            <person name="Saif S."/>
            <person name="Shea T."/>
            <person name="Sisk P."/>
            <person name="Sykes S."/>
            <person name="Wortman J."/>
            <person name="Nusbaum C."/>
            <person name="Birren B."/>
        </authorList>
    </citation>
    <scope>NUCLEOTIDE SEQUENCE [LARGE SCALE GENOMIC DNA]</scope>
    <source>
        <strain evidence="6 7">YIT 12062</strain>
    </source>
</reference>
<dbReference type="PRINTS" id="PR00038">
    <property type="entry name" value="HTHLUXR"/>
</dbReference>
<dbReference type="PATRIC" id="fig|742818.3.peg.52"/>
<dbReference type="PROSITE" id="PS50043">
    <property type="entry name" value="HTH_LUXR_2"/>
    <property type="match status" value="1"/>
</dbReference>
<feature type="transmembrane region" description="Helical" evidence="4">
    <location>
        <begin position="12"/>
        <end position="32"/>
    </location>
</feature>
<keyword evidence="4" id="KW-1133">Transmembrane helix</keyword>
<dbReference type="Proteomes" id="UP000006069">
    <property type="component" value="Unassembled WGS sequence"/>
</dbReference>
<dbReference type="PANTHER" id="PTHR44688">
    <property type="entry name" value="DNA-BINDING TRANSCRIPTIONAL ACTIVATOR DEVR_DOSR"/>
    <property type="match status" value="1"/>
</dbReference>
<feature type="transmembrane region" description="Helical" evidence="4">
    <location>
        <begin position="216"/>
        <end position="240"/>
    </location>
</feature>
<keyword evidence="7" id="KW-1185">Reference proteome</keyword>
<keyword evidence="3" id="KW-0804">Transcription</keyword>
<name>K0YMB0_9ACTN</name>
<accession>K0YMB0</accession>
<dbReference type="RefSeq" id="WP_009138290.1">
    <property type="nucleotide sequence ID" value="NZ_JH815198.1"/>
</dbReference>
<evidence type="ECO:0000256" key="2">
    <source>
        <dbReference type="ARBA" id="ARBA00023125"/>
    </source>
</evidence>
<keyword evidence="4" id="KW-0812">Transmembrane</keyword>
<feature type="domain" description="HTH luxR-type" evidence="5">
    <location>
        <begin position="432"/>
        <end position="497"/>
    </location>
</feature>
<sequence length="505" mass="54972">MIRDSRIANDLTAAWPSLPYIALGVWLAWAYLAYSGSMWLSDVETNGANIAGFYIASTVSFAIAMLAAPLKTPFIERLLQSDACALGAGLSASLGCVMVILAGSYYLAVSDLFYPGACLTGVATSFLGLRCARLYAGLVPRKAILYTALSHVVIACVYFVAMGAPQWQPVAGGPSLMGIIALVGLPVVTALLACLPAMVPGKDHAVTTDRKDVPPVFWKMVVAIFVFALVENSVRANIVYVMPPEVTQDTNAVLMIVRIAMAAVLAFMAMLERKIDFGRIYSFVMVAAVVFVAFVPVFGPLNVGWGMSVSAVSVVFEFVIWCILAFVAFQKRISSIVVFGFGYGSFMLGSALGWMGSIYVIPLIAGPSSQFAVYLVLALTVLGCVFVLFSERDFDRLFSPEGDQESLERLFDIEPFHGVDAKKSPFCAIIERACEKYELTSRESDVLRYLAMGYSADAVSEKLGISWNTVRTHSRNIYTKMGVHSRQELIEAVDCMRRESESRRS</sequence>
<evidence type="ECO:0000256" key="1">
    <source>
        <dbReference type="ARBA" id="ARBA00023015"/>
    </source>
</evidence>
<evidence type="ECO:0000313" key="7">
    <source>
        <dbReference type="Proteomes" id="UP000006069"/>
    </source>
</evidence>
<dbReference type="CDD" id="cd06170">
    <property type="entry name" value="LuxR_C_like"/>
    <property type="match status" value="1"/>
</dbReference>
<dbReference type="PANTHER" id="PTHR44688:SF16">
    <property type="entry name" value="DNA-BINDING TRANSCRIPTIONAL ACTIVATOR DEVR_DOSR"/>
    <property type="match status" value="1"/>
</dbReference>
<dbReference type="PROSITE" id="PS00622">
    <property type="entry name" value="HTH_LUXR_1"/>
    <property type="match status" value="1"/>
</dbReference>
<feature type="transmembrane region" description="Helical" evidence="4">
    <location>
        <begin position="176"/>
        <end position="195"/>
    </location>
</feature>
<dbReference type="InterPro" id="IPR000792">
    <property type="entry name" value="Tscrpt_reg_LuxR_C"/>
</dbReference>
<feature type="transmembrane region" description="Helical" evidence="4">
    <location>
        <begin position="112"/>
        <end position="132"/>
    </location>
</feature>
<comment type="caution">
    <text evidence="6">The sequence shown here is derived from an EMBL/GenBank/DDBJ whole genome shotgun (WGS) entry which is preliminary data.</text>
</comment>
<gene>
    <name evidence="6" type="ORF">HMPREF9451_00049</name>
</gene>
<proteinExistence type="predicted"/>
<feature type="transmembrane region" description="Helical" evidence="4">
    <location>
        <begin position="305"/>
        <end position="329"/>
    </location>
</feature>
<evidence type="ECO:0000259" key="5">
    <source>
        <dbReference type="PROSITE" id="PS50043"/>
    </source>
</evidence>
<evidence type="ECO:0000313" key="6">
    <source>
        <dbReference type="EMBL" id="EJZ84448.1"/>
    </source>
</evidence>
<dbReference type="EMBL" id="ADMD01000001">
    <property type="protein sequence ID" value="EJZ84448.1"/>
    <property type="molecule type" value="Genomic_DNA"/>
</dbReference>
<dbReference type="GO" id="GO:0006355">
    <property type="term" value="P:regulation of DNA-templated transcription"/>
    <property type="evidence" value="ECO:0007669"/>
    <property type="project" value="InterPro"/>
</dbReference>
<dbReference type="Pfam" id="PF00196">
    <property type="entry name" value="GerE"/>
    <property type="match status" value="1"/>
</dbReference>
<dbReference type="InterPro" id="IPR016032">
    <property type="entry name" value="Sig_transdc_resp-reg_C-effctor"/>
</dbReference>
<keyword evidence="2" id="KW-0238">DNA-binding</keyword>
<keyword evidence="1" id="KW-0805">Transcription regulation</keyword>
<dbReference type="AlphaFoldDB" id="K0YMB0"/>
<feature type="transmembrane region" description="Helical" evidence="4">
    <location>
        <begin position="52"/>
        <end position="71"/>
    </location>
</feature>
<protein>
    <recommendedName>
        <fullName evidence="5">HTH luxR-type domain-containing protein</fullName>
    </recommendedName>
</protein>
<dbReference type="SMART" id="SM00421">
    <property type="entry name" value="HTH_LUXR"/>
    <property type="match status" value="1"/>
</dbReference>